<keyword evidence="3" id="KW-0732">Signal</keyword>
<gene>
    <name evidence="4" type="ORF">MRK42_10425</name>
</gene>
<name>A0AAU6TDP0_9GAMM</name>
<feature type="transmembrane region" description="Helical" evidence="2">
    <location>
        <begin position="396"/>
        <end position="417"/>
    </location>
</feature>
<protein>
    <recommendedName>
        <fullName evidence="5">Minor capsid protein</fullName>
    </recommendedName>
</protein>
<feature type="compositionally biased region" description="Gly residues" evidence="1">
    <location>
        <begin position="282"/>
        <end position="300"/>
    </location>
</feature>
<feature type="signal peptide" evidence="3">
    <location>
        <begin position="1"/>
        <end position="17"/>
    </location>
</feature>
<feature type="region of interest" description="Disordered" evidence="1">
    <location>
        <begin position="279"/>
        <end position="302"/>
    </location>
</feature>
<evidence type="ECO:0000256" key="2">
    <source>
        <dbReference type="SAM" id="Phobius"/>
    </source>
</evidence>
<evidence type="ECO:0008006" key="5">
    <source>
        <dbReference type="Google" id="ProtNLM"/>
    </source>
</evidence>
<evidence type="ECO:0000256" key="3">
    <source>
        <dbReference type="SAM" id="SignalP"/>
    </source>
</evidence>
<keyword evidence="2" id="KW-1133">Transmembrane helix</keyword>
<dbReference type="AlphaFoldDB" id="A0AAU6TDP0"/>
<proteinExistence type="predicted"/>
<dbReference type="EMBL" id="CP095328">
    <property type="protein sequence ID" value="XAG43361.1"/>
    <property type="molecule type" value="Genomic_DNA"/>
</dbReference>
<evidence type="ECO:0000313" key="4">
    <source>
        <dbReference type="EMBL" id="XAG43361.1"/>
    </source>
</evidence>
<accession>A0AAU6TDP0</accession>
<dbReference type="RefSeq" id="WP_354689026.1">
    <property type="nucleotide sequence ID" value="NZ_CP095328.1"/>
</dbReference>
<evidence type="ECO:0000256" key="1">
    <source>
        <dbReference type="SAM" id="MobiDB-lite"/>
    </source>
</evidence>
<organism evidence="4">
    <name type="scientific">Aeromonas sp. 19NY04SH05-1</name>
    <dbReference type="NCBI Taxonomy" id="2920537"/>
    <lineage>
        <taxon>Bacteria</taxon>
        <taxon>Pseudomonadati</taxon>
        <taxon>Pseudomonadota</taxon>
        <taxon>Gammaproteobacteria</taxon>
        <taxon>Aeromonadales</taxon>
        <taxon>Aeromonadaceae</taxon>
        <taxon>Aeromonas</taxon>
    </lineage>
</organism>
<sequence length="419" mass="44382">MRFIFLFILALPFKLYASCPTGVQVSNVPISTALPYCVKFENSSKGGCFVDCTGVCIEFASGSKGPIQTTGVECSIGGGGSEDGSGGNGGIGGTPGTIQTFHSGPTYVGKDNTADISNLFNNFGLTIQSAGYYQARAISGGFISYVGNMKEDVAALKDFAAQSLSLEQNSDINNRMQMQSLSHIEQMLQDKLFNPGDSGGSGGSDNSDKYESWMLSYMGDNVVPDIKGISSNTNGIRRDTAAIKSMTQAVADSNRQLSTTVSTSLSGISGQLEGIRSAIANGGTGSGSGGGSEPGTGGDGIDYSKMPGSENNPMSVTGSAYKSSCNGDNCYFDVPGMEKKLEETRKALSDKYDDIARETKEVFSFNLSGAADPLKCLDLFSYQGKSFEVCPPSQDYWQTLAAMMMFIFYFIALMVIFKR</sequence>
<reference evidence="4" key="1">
    <citation type="submission" date="2022-03" db="EMBL/GenBank/DDBJ databases">
        <title>Sea Food Isolates.</title>
        <authorList>
            <person name="Li C."/>
        </authorList>
    </citation>
    <scope>NUCLEOTIDE SEQUENCE</scope>
    <source>
        <strain evidence="4">19NY04SH05-1</strain>
    </source>
</reference>
<keyword evidence="2" id="KW-0812">Transmembrane</keyword>
<feature type="chain" id="PRO_5043638434" description="Minor capsid protein" evidence="3">
    <location>
        <begin position="18"/>
        <end position="419"/>
    </location>
</feature>
<keyword evidence="2" id="KW-0472">Membrane</keyword>